<name>A0ABQ5EUP6_9ASTR</name>
<dbReference type="Proteomes" id="UP001151760">
    <property type="component" value="Unassembled WGS sequence"/>
</dbReference>
<dbReference type="SUPFAM" id="SSF56672">
    <property type="entry name" value="DNA/RNA polymerases"/>
    <property type="match status" value="1"/>
</dbReference>
<accession>A0ABQ5EUP6</accession>
<reference evidence="2" key="1">
    <citation type="journal article" date="2022" name="Int. J. Mol. Sci.">
        <title>Draft Genome of Tanacetum Coccineum: Genomic Comparison of Closely Related Tanacetum-Family Plants.</title>
        <authorList>
            <person name="Yamashiro T."/>
            <person name="Shiraishi A."/>
            <person name="Nakayama K."/>
            <person name="Satake H."/>
        </authorList>
    </citation>
    <scope>NUCLEOTIDE SEQUENCE</scope>
</reference>
<gene>
    <name evidence="2" type="ORF">Tco_0989748</name>
</gene>
<keyword evidence="3" id="KW-1185">Reference proteome</keyword>
<evidence type="ECO:0000313" key="2">
    <source>
        <dbReference type="EMBL" id="GJT54694.1"/>
    </source>
</evidence>
<protein>
    <submittedName>
        <fullName evidence="2">RNA-directed DNA polymerase, eukaryota, reverse transcriptase zinc-binding domain protein</fullName>
    </submittedName>
</protein>
<dbReference type="EMBL" id="BQNB010016695">
    <property type="protein sequence ID" value="GJT54694.1"/>
    <property type="molecule type" value="Genomic_DNA"/>
</dbReference>
<dbReference type="InterPro" id="IPR026960">
    <property type="entry name" value="RVT-Znf"/>
</dbReference>
<evidence type="ECO:0000259" key="1">
    <source>
        <dbReference type="PROSITE" id="PS50878"/>
    </source>
</evidence>
<reference evidence="2" key="2">
    <citation type="submission" date="2022-01" db="EMBL/GenBank/DDBJ databases">
        <authorList>
            <person name="Yamashiro T."/>
            <person name="Shiraishi A."/>
            <person name="Satake H."/>
            <person name="Nakayama K."/>
        </authorList>
    </citation>
    <scope>NUCLEOTIDE SEQUENCE</scope>
</reference>
<dbReference type="Pfam" id="PF13966">
    <property type="entry name" value="zf-RVT"/>
    <property type="match status" value="1"/>
</dbReference>
<dbReference type="PROSITE" id="PS50878">
    <property type="entry name" value="RT_POL"/>
    <property type="match status" value="1"/>
</dbReference>
<sequence length="451" mass="50651">MAAQLLPTLMNLGAVCKVLGISLADKKSYKWYHLMETHQQLAWRTVIRLLAEKSLKANLELAKFLKQLQSPTSEFSIKRGLRQGDPLSPFLFILVMEGLHCAISIAVSSGLVQGIKISSSDIILSHLFYVDDVIITTDWNSNDLDNIIHVFHVFYLASGLKINIHKSNIYGVGVSNEDVSSVARASGCASGSFPLTYLGLPIGSNMSRISNWQPLIDRFQLRLSSWKANLLSIGGRLTLIKSVLGSLGIYYLSIFKAPELVLKDLERYNRLYCLEQEKDCLIIDRNDNGYWKWNWSRDDLGVRNSASLGDLISDICDADLSVEEDTCVWSLAKDGSFSVGETHRLPNRLNLSSRGLDIQSILCPMCNSNVESISHTLFECDVASGLWKLIGNWCDFYSFIYFVRANEIVASVSAWFQARESLFIRYFCFSLLAKVAGFRFHSGVPSKLLRR</sequence>
<comment type="caution">
    <text evidence="2">The sequence shown here is derived from an EMBL/GenBank/DDBJ whole genome shotgun (WGS) entry which is preliminary data.</text>
</comment>
<keyword evidence="2" id="KW-0548">Nucleotidyltransferase</keyword>
<keyword evidence="2" id="KW-0808">Transferase</keyword>
<evidence type="ECO:0000313" key="3">
    <source>
        <dbReference type="Proteomes" id="UP001151760"/>
    </source>
</evidence>
<dbReference type="PANTHER" id="PTHR33116:SF79">
    <property type="entry name" value="REVERSE TRANSCRIPTASE DOMAIN, ZINC FINGER, CCHC-TYPE-RELATED"/>
    <property type="match status" value="1"/>
</dbReference>
<proteinExistence type="predicted"/>
<organism evidence="2 3">
    <name type="scientific">Tanacetum coccineum</name>
    <dbReference type="NCBI Taxonomy" id="301880"/>
    <lineage>
        <taxon>Eukaryota</taxon>
        <taxon>Viridiplantae</taxon>
        <taxon>Streptophyta</taxon>
        <taxon>Embryophyta</taxon>
        <taxon>Tracheophyta</taxon>
        <taxon>Spermatophyta</taxon>
        <taxon>Magnoliopsida</taxon>
        <taxon>eudicotyledons</taxon>
        <taxon>Gunneridae</taxon>
        <taxon>Pentapetalae</taxon>
        <taxon>asterids</taxon>
        <taxon>campanulids</taxon>
        <taxon>Asterales</taxon>
        <taxon>Asteraceae</taxon>
        <taxon>Asteroideae</taxon>
        <taxon>Anthemideae</taxon>
        <taxon>Anthemidinae</taxon>
        <taxon>Tanacetum</taxon>
    </lineage>
</organism>
<dbReference type="Pfam" id="PF00078">
    <property type="entry name" value="RVT_1"/>
    <property type="match status" value="1"/>
</dbReference>
<dbReference type="InterPro" id="IPR043502">
    <property type="entry name" value="DNA/RNA_pol_sf"/>
</dbReference>
<dbReference type="PANTHER" id="PTHR33116">
    <property type="entry name" value="REVERSE TRANSCRIPTASE ZINC-BINDING DOMAIN-CONTAINING PROTEIN-RELATED-RELATED"/>
    <property type="match status" value="1"/>
</dbReference>
<keyword evidence="2" id="KW-0695">RNA-directed DNA polymerase</keyword>
<dbReference type="InterPro" id="IPR000477">
    <property type="entry name" value="RT_dom"/>
</dbReference>
<feature type="domain" description="Reverse transcriptase" evidence="1">
    <location>
        <begin position="1"/>
        <end position="202"/>
    </location>
</feature>
<dbReference type="GO" id="GO:0003964">
    <property type="term" value="F:RNA-directed DNA polymerase activity"/>
    <property type="evidence" value="ECO:0007669"/>
    <property type="project" value="UniProtKB-KW"/>
</dbReference>